<organism evidence="1 2">
    <name type="scientific">Hortaea werneckii</name>
    <name type="common">Black yeast</name>
    <name type="synonym">Cladosporium werneckii</name>
    <dbReference type="NCBI Taxonomy" id="91943"/>
    <lineage>
        <taxon>Eukaryota</taxon>
        <taxon>Fungi</taxon>
        <taxon>Dikarya</taxon>
        <taxon>Ascomycota</taxon>
        <taxon>Pezizomycotina</taxon>
        <taxon>Dothideomycetes</taxon>
        <taxon>Dothideomycetidae</taxon>
        <taxon>Mycosphaerellales</taxon>
        <taxon>Teratosphaeriaceae</taxon>
        <taxon>Hortaea</taxon>
    </lineage>
</organism>
<dbReference type="AlphaFoldDB" id="A0A3M7AMH4"/>
<sequence length="85" mass="9730">MTTIESWEIERHEAVLRRARVLGGYVDGPDGTRVRVEHQEFPWDVSFWFNLCQGMGTSNPLAWIWPFAPSPSIESGLVFEHNGID</sequence>
<protein>
    <submittedName>
        <fullName evidence="1">Uncharacterized protein</fullName>
    </submittedName>
</protein>
<gene>
    <name evidence="1" type="ORF">D0864_17027</name>
</gene>
<dbReference type="Proteomes" id="UP000269539">
    <property type="component" value="Unassembled WGS sequence"/>
</dbReference>
<reference evidence="1 2" key="1">
    <citation type="journal article" date="2018" name="BMC Genomics">
        <title>Genomic evidence for intraspecific hybridization in a clonal and extremely halotolerant yeast.</title>
        <authorList>
            <person name="Gostincar C."/>
            <person name="Stajich J.E."/>
            <person name="Zupancic J."/>
            <person name="Zalar P."/>
            <person name="Gunde-Cimerman N."/>
        </authorList>
    </citation>
    <scope>NUCLEOTIDE SEQUENCE [LARGE SCALE GENOMIC DNA]</scope>
    <source>
        <strain evidence="1 2">EXF-10513</strain>
    </source>
</reference>
<dbReference type="EMBL" id="QWIO01005317">
    <property type="protein sequence ID" value="RMY28722.1"/>
    <property type="molecule type" value="Genomic_DNA"/>
</dbReference>
<evidence type="ECO:0000313" key="1">
    <source>
        <dbReference type="EMBL" id="RMY28722.1"/>
    </source>
</evidence>
<name>A0A3M7AMH4_HORWE</name>
<comment type="caution">
    <text evidence="1">The sequence shown here is derived from an EMBL/GenBank/DDBJ whole genome shotgun (WGS) entry which is preliminary data.</text>
</comment>
<accession>A0A3M7AMH4</accession>
<evidence type="ECO:0000313" key="2">
    <source>
        <dbReference type="Proteomes" id="UP000269539"/>
    </source>
</evidence>
<proteinExistence type="predicted"/>
<feature type="non-terminal residue" evidence="1">
    <location>
        <position position="85"/>
    </location>
</feature>